<feature type="compositionally biased region" description="Pro residues" evidence="1">
    <location>
        <begin position="113"/>
        <end position="122"/>
    </location>
</feature>
<evidence type="ECO:0000313" key="2">
    <source>
        <dbReference type="EMBL" id="CAL1410918.1"/>
    </source>
</evidence>
<dbReference type="AlphaFoldDB" id="A0AAV2GMG6"/>
<gene>
    <name evidence="2" type="ORF">LTRI10_LOCUS50303</name>
</gene>
<evidence type="ECO:0000313" key="3">
    <source>
        <dbReference type="Proteomes" id="UP001497516"/>
    </source>
</evidence>
<feature type="region of interest" description="Disordered" evidence="1">
    <location>
        <begin position="108"/>
        <end position="141"/>
    </location>
</feature>
<dbReference type="Proteomes" id="UP001497516">
    <property type="component" value="Chromosome 9"/>
</dbReference>
<dbReference type="EMBL" id="OZ034822">
    <property type="protein sequence ID" value="CAL1410918.1"/>
    <property type="molecule type" value="Genomic_DNA"/>
</dbReference>
<feature type="region of interest" description="Disordered" evidence="1">
    <location>
        <begin position="38"/>
        <end position="89"/>
    </location>
</feature>
<protein>
    <submittedName>
        <fullName evidence="2">Uncharacterized protein</fullName>
    </submittedName>
</protein>
<name>A0AAV2GMG6_9ROSI</name>
<reference evidence="2 3" key="1">
    <citation type="submission" date="2024-04" db="EMBL/GenBank/DDBJ databases">
        <authorList>
            <person name="Fracassetti M."/>
        </authorList>
    </citation>
    <scope>NUCLEOTIDE SEQUENCE [LARGE SCALE GENOMIC DNA]</scope>
</reference>
<proteinExistence type="predicted"/>
<sequence length="141" mass="14888">MASTRPAPSTLSRSAALAIWPEGTDNCLFELGKNFELGLSTRGPPPTSSSIAARSLDGQETCPPPPHGSLAPLFPLASDTEPLSLPRRELHHPPSICLPISSDQSPLLHSFPLPVPGEPPDQAPRHRSPYSFLPISNCAGG</sequence>
<evidence type="ECO:0000256" key="1">
    <source>
        <dbReference type="SAM" id="MobiDB-lite"/>
    </source>
</evidence>
<accession>A0AAV2GMG6</accession>
<organism evidence="2 3">
    <name type="scientific">Linum trigynum</name>
    <dbReference type="NCBI Taxonomy" id="586398"/>
    <lineage>
        <taxon>Eukaryota</taxon>
        <taxon>Viridiplantae</taxon>
        <taxon>Streptophyta</taxon>
        <taxon>Embryophyta</taxon>
        <taxon>Tracheophyta</taxon>
        <taxon>Spermatophyta</taxon>
        <taxon>Magnoliopsida</taxon>
        <taxon>eudicotyledons</taxon>
        <taxon>Gunneridae</taxon>
        <taxon>Pentapetalae</taxon>
        <taxon>rosids</taxon>
        <taxon>fabids</taxon>
        <taxon>Malpighiales</taxon>
        <taxon>Linaceae</taxon>
        <taxon>Linum</taxon>
    </lineage>
</organism>
<keyword evidence="3" id="KW-1185">Reference proteome</keyword>